<dbReference type="Gene3D" id="2.60.120.620">
    <property type="entry name" value="q2cbj1_9rhob like domain"/>
    <property type="match status" value="1"/>
</dbReference>
<dbReference type="PANTHER" id="PTHR37563">
    <property type="entry name" value="PHYTANOYL-COA DIOXYGENASE FAMILY PROTEIN (AFU_ORTHOLOGUE AFUA_2G03330)"/>
    <property type="match status" value="1"/>
</dbReference>
<keyword evidence="2" id="KW-1185">Reference proteome</keyword>
<dbReference type="Pfam" id="PF05721">
    <property type="entry name" value="PhyH"/>
    <property type="match status" value="1"/>
</dbReference>
<dbReference type="InterPro" id="IPR008775">
    <property type="entry name" value="Phytyl_CoA_dOase-like"/>
</dbReference>
<organism evidence="1 2">
    <name type="scientific">Phialophora macrospora</name>
    <dbReference type="NCBI Taxonomy" id="1851006"/>
    <lineage>
        <taxon>Eukaryota</taxon>
        <taxon>Fungi</taxon>
        <taxon>Dikarya</taxon>
        <taxon>Ascomycota</taxon>
        <taxon>Pezizomycotina</taxon>
        <taxon>Eurotiomycetes</taxon>
        <taxon>Chaetothyriomycetidae</taxon>
        <taxon>Chaetothyriales</taxon>
        <taxon>Herpotrichiellaceae</taxon>
        <taxon>Phialophora</taxon>
    </lineage>
</organism>
<gene>
    <name evidence="1" type="ORF">PV04_08492</name>
</gene>
<dbReference type="HOGENOM" id="CLU_373372_0_0_1"/>
<sequence>MPFLFGRVRGRRSAFGFLSLPRQGNARAFSISRPQLPQPVSVAASSSERTRGKLNDRNLEKAVRQLHHDGLVIVQNAIDTELLDRLNSRMVADAFILRSRGKDGPFNYNQGNLQQDAPPVKEFFHPQIFLNPIATQITSAVLGPRPKLTFCSGNSAMPPTADAPPQRQPVHSDADFVHPDHPFALVVNVPLIDMRPENGSTEIWLQTHNKFGIAAQEGAHGDRASGRIRASLLEERARTSPPIQPCIPKGSIVVRDLRLWHAGMPNMTSDVRVMLAMIHFAPWYRNQMRLELAEEIRPFIDDGGDLDVRADFIFNFHPLGYIRGQRLNEADCLPWRQRNGTWNMARTVSKNCDEKLPTCGRCERTGRWCDRTIPLKIRLRAVSGGDGQKKAGEGAEQASTFAVEEPTAELQTQEIAQCFQHYLKVLAPWYDLNDLGNSFKSVVGKQALRSSLLLSAIVAFAAIHQTRTGRAGLKVLAERYHARCLRLLIGLEQADSAIADGTALAATCLLRSYEILAEEEDPNRHLFGAFSLMPSLASSVPEVPLLRAGLWNYLREDITFSLLNECPLKVDVGQVNIELIRDDDHANQITLLLARLINAAFKTPQGALGDFQQALGYWYSRLPFGAYHESDGDIFPRIQMIQDCHAAAMQYWHVVMILWAAVTAEDVDFEAHARAICGIAFCANSDPVVVNSYGPICYSAQWLQSDEARRELVNRLLDSQRRTGWPVQAIIKKLKCCWTRKAGT</sequence>
<evidence type="ECO:0008006" key="3">
    <source>
        <dbReference type="Google" id="ProtNLM"/>
    </source>
</evidence>
<protein>
    <recommendedName>
        <fullName evidence="3">Phytanoyl-CoA dioxygenase</fullName>
    </recommendedName>
</protein>
<dbReference type="Proteomes" id="UP000054266">
    <property type="component" value="Unassembled WGS sequence"/>
</dbReference>
<reference evidence="1 2" key="1">
    <citation type="submission" date="2015-01" db="EMBL/GenBank/DDBJ databases">
        <title>The Genome Sequence of Capronia semiimmersa CBS27337.</title>
        <authorList>
            <consortium name="The Broad Institute Genomics Platform"/>
            <person name="Cuomo C."/>
            <person name="de Hoog S."/>
            <person name="Gorbushina A."/>
            <person name="Stielow B."/>
            <person name="Teixiera M."/>
            <person name="Abouelleil A."/>
            <person name="Chapman S.B."/>
            <person name="Priest M."/>
            <person name="Young S.K."/>
            <person name="Wortman J."/>
            <person name="Nusbaum C."/>
            <person name="Birren B."/>
        </authorList>
    </citation>
    <scope>NUCLEOTIDE SEQUENCE [LARGE SCALE GENOMIC DNA]</scope>
    <source>
        <strain evidence="1 2">CBS 27337</strain>
    </source>
</reference>
<dbReference type="InterPro" id="IPR051961">
    <property type="entry name" value="Fungal_Metabolite_Diox"/>
</dbReference>
<evidence type="ECO:0000313" key="2">
    <source>
        <dbReference type="Proteomes" id="UP000054266"/>
    </source>
</evidence>
<accession>A0A0D2FHM1</accession>
<dbReference type="PANTHER" id="PTHR37563:SF2">
    <property type="entry name" value="PHYTANOYL-COA DIOXYGENASE FAMILY PROTEIN (AFU_ORTHOLOGUE AFUA_2G03330)"/>
    <property type="match status" value="1"/>
</dbReference>
<dbReference type="EMBL" id="KN846960">
    <property type="protein sequence ID" value="KIW66295.1"/>
    <property type="molecule type" value="Genomic_DNA"/>
</dbReference>
<dbReference type="AlphaFoldDB" id="A0A0D2FHM1"/>
<dbReference type="Pfam" id="PF11951">
    <property type="entry name" value="Fungal_trans_2"/>
    <property type="match status" value="1"/>
</dbReference>
<name>A0A0D2FHM1_9EURO</name>
<dbReference type="SUPFAM" id="SSF51197">
    <property type="entry name" value="Clavaminate synthase-like"/>
    <property type="match status" value="1"/>
</dbReference>
<evidence type="ECO:0000313" key="1">
    <source>
        <dbReference type="EMBL" id="KIW66295.1"/>
    </source>
</evidence>
<proteinExistence type="predicted"/>
<dbReference type="InterPro" id="IPR021858">
    <property type="entry name" value="Fun_TF"/>
</dbReference>